<accession>A0A3M7QE73</accession>
<gene>
    <name evidence="1" type="ORF">BpHYR1_019630</name>
</gene>
<dbReference type="EMBL" id="REGN01006394">
    <property type="protein sequence ID" value="RNA09690.1"/>
    <property type="molecule type" value="Genomic_DNA"/>
</dbReference>
<keyword evidence="2" id="KW-1185">Reference proteome</keyword>
<organism evidence="1 2">
    <name type="scientific">Brachionus plicatilis</name>
    <name type="common">Marine rotifer</name>
    <name type="synonym">Brachionus muelleri</name>
    <dbReference type="NCBI Taxonomy" id="10195"/>
    <lineage>
        <taxon>Eukaryota</taxon>
        <taxon>Metazoa</taxon>
        <taxon>Spiralia</taxon>
        <taxon>Gnathifera</taxon>
        <taxon>Rotifera</taxon>
        <taxon>Eurotatoria</taxon>
        <taxon>Monogononta</taxon>
        <taxon>Pseudotrocha</taxon>
        <taxon>Ploima</taxon>
        <taxon>Brachionidae</taxon>
        <taxon>Brachionus</taxon>
    </lineage>
</organism>
<reference evidence="1 2" key="1">
    <citation type="journal article" date="2018" name="Sci. Rep.">
        <title>Genomic signatures of local adaptation to the degree of environmental predictability in rotifers.</title>
        <authorList>
            <person name="Franch-Gras L."/>
            <person name="Hahn C."/>
            <person name="Garcia-Roger E.M."/>
            <person name="Carmona M.J."/>
            <person name="Serra M."/>
            <person name="Gomez A."/>
        </authorList>
    </citation>
    <scope>NUCLEOTIDE SEQUENCE [LARGE SCALE GENOMIC DNA]</scope>
    <source>
        <strain evidence="1">HYR1</strain>
    </source>
</reference>
<evidence type="ECO:0000313" key="1">
    <source>
        <dbReference type="EMBL" id="RNA09690.1"/>
    </source>
</evidence>
<proteinExistence type="predicted"/>
<sequence length="59" mass="6788">MDIVRSQSKMMTHSVETNVLCEEKKQRISTYVSSQISCLQSLLLILQFGCVEHEIMARN</sequence>
<dbReference type="AlphaFoldDB" id="A0A3M7QE73"/>
<comment type="caution">
    <text evidence="1">The sequence shown here is derived from an EMBL/GenBank/DDBJ whole genome shotgun (WGS) entry which is preliminary data.</text>
</comment>
<dbReference type="Proteomes" id="UP000276133">
    <property type="component" value="Unassembled WGS sequence"/>
</dbReference>
<protein>
    <submittedName>
        <fullName evidence="1">Uncharacterized protein</fullName>
    </submittedName>
</protein>
<evidence type="ECO:0000313" key="2">
    <source>
        <dbReference type="Proteomes" id="UP000276133"/>
    </source>
</evidence>
<name>A0A3M7QE73_BRAPC</name>